<accession>A0ABP0FHX1</accession>
<gene>
    <name evidence="4" type="ORF">CVLEPA_LOCUS7926</name>
</gene>
<dbReference type="InterPro" id="IPR010994">
    <property type="entry name" value="RuvA_2-like"/>
</dbReference>
<name>A0ABP0FHX1_CLALP</name>
<dbReference type="InterPro" id="IPR036691">
    <property type="entry name" value="Endo/exonu/phosph_ase_sf"/>
</dbReference>
<dbReference type="SUPFAM" id="SSF47781">
    <property type="entry name" value="RuvA domain 2-like"/>
    <property type="match status" value="2"/>
</dbReference>
<keyword evidence="5" id="KW-1185">Reference proteome</keyword>
<dbReference type="Pfam" id="PF03372">
    <property type="entry name" value="Exo_endo_phos"/>
    <property type="match status" value="1"/>
</dbReference>
<dbReference type="SMART" id="SM00278">
    <property type="entry name" value="HhH1"/>
    <property type="match status" value="3"/>
</dbReference>
<evidence type="ECO:0000313" key="5">
    <source>
        <dbReference type="Proteomes" id="UP001642483"/>
    </source>
</evidence>
<dbReference type="EMBL" id="CAWYQH010000046">
    <property type="protein sequence ID" value="CAK8677947.1"/>
    <property type="molecule type" value="Genomic_DNA"/>
</dbReference>
<feature type="domain" description="Helix-hairpin-helix DNA-binding motif class 1" evidence="3">
    <location>
        <begin position="73"/>
        <end position="92"/>
    </location>
</feature>
<feature type="coiled-coil region" evidence="2">
    <location>
        <begin position="409"/>
        <end position="436"/>
    </location>
</feature>
<dbReference type="Gene3D" id="1.10.150.320">
    <property type="entry name" value="Photosystem II 12 kDa extrinsic protein"/>
    <property type="match status" value="1"/>
</dbReference>
<sequence>MGGLCTCCRPQVPKDRNSTIKHHGSILHRRTSISAAFSYEPNNPSEVVPLSKTHATPLPTIFSTLDINTATEEDLMTLPMIGRVIAHNIVEYRKQIGCFRRVEDLALVSGIGATKLEKLRKEIHVSTSTANATKSLLHNSESNSSVIVDINSASADQFSNIEGISDELAVKIVNYRNTNGSFHHINDLVEPSGLIDVHTLLKIKGFLAISKNSGKHSRNASSASSIVRNTASNISFGIGPESIESHRARVESFNSTKSGRPIIRIGTWNLQQFGLEKVQNPGVREVVCATILETGIKILVVQELSDAEALQEIVDELNSPTLPNIQRLKGNSGLWRCMASRKPAGRMYQSAEYNGFIWDSAASINLYSSSLLEKTANGRDFVRCPFLGYFKILKMDVVLVSVHLKAVGHVGSETDLERLNKEIRNLQLLVEALKKKVPEEKDLVILGDFNLEPNKADFDILRKQSFKSIVPETVPTNISSKNMKGSRCYDNIWLSDSAAKLYTGAYQVVRNGLTNPWIPDGWRWGGVASDHCPVWVELFTDKDFDAEAANKSLEGLQLKA</sequence>
<dbReference type="CDD" id="cd10283">
    <property type="entry name" value="MnuA_DNase1-like"/>
    <property type="match status" value="1"/>
</dbReference>
<keyword evidence="2" id="KW-0175">Coiled coil</keyword>
<dbReference type="InterPro" id="IPR005135">
    <property type="entry name" value="Endo/exonuclease/phosphatase"/>
</dbReference>
<reference evidence="4 5" key="1">
    <citation type="submission" date="2024-02" db="EMBL/GenBank/DDBJ databases">
        <authorList>
            <person name="Daric V."/>
            <person name="Darras S."/>
        </authorList>
    </citation>
    <scope>NUCLEOTIDE SEQUENCE [LARGE SCALE GENOMIC DNA]</scope>
</reference>
<dbReference type="PANTHER" id="PTHR21180:SF32">
    <property type="entry name" value="ENDONUCLEASE_EXONUCLEASE_PHOSPHATASE FAMILY DOMAIN-CONTAINING PROTEIN 1"/>
    <property type="match status" value="1"/>
</dbReference>
<proteinExistence type="predicted"/>
<protein>
    <recommendedName>
        <fullName evidence="1">Endonuclease/exonuclease/phosphatase family domain-containing protein 1</fullName>
    </recommendedName>
</protein>
<dbReference type="Proteomes" id="UP001642483">
    <property type="component" value="Unassembled WGS sequence"/>
</dbReference>
<dbReference type="PANTHER" id="PTHR21180">
    <property type="entry name" value="ENDONUCLEASE/EXONUCLEASE/PHOSPHATASE FAMILY DOMAIN-CONTAINING PROTEIN 1"/>
    <property type="match status" value="1"/>
</dbReference>
<dbReference type="Gene3D" id="3.60.10.10">
    <property type="entry name" value="Endonuclease/exonuclease/phosphatase"/>
    <property type="match status" value="1"/>
</dbReference>
<feature type="domain" description="Helix-hairpin-helix DNA-binding motif class 1" evidence="3">
    <location>
        <begin position="103"/>
        <end position="122"/>
    </location>
</feature>
<evidence type="ECO:0000259" key="3">
    <source>
        <dbReference type="SMART" id="SM00278"/>
    </source>
</evidence>
<dbReference type="InterPro" id="IPR051675">
    <property type="entry name" value="Endo/Exo/Phosphatase_dom_1"/>
</dbReference>
<evidence type="ECO:0000256" key="1">
    <source>
        <dbReference type="ARBA" id="ARBA00015260"/>
    </source>
</evidence>
<evidence type="ECO:0000256" key="2">
    <source>
        <dbReference type="SAM" id="Coils"/>
    </source>
</evidence>
<dbReference type="SUPFAM" id="SSF56219">
    <property type="entry name" value="DNase I-like"/>
    <property type="match status" value="1"/>
</dbReference>
<comment type="caution">
    <text evidence="4">The sequence shown here is derived from an EMBL/GenBank/DDBJ whole genome shotgun (WGS) entry which is preliminary data.</text>
</comment>
<dbReference type="Pfam" id="PF12836">
    <property type="entry name" value="HHH_3"/>
    <property type="match status" value="2"/>
</dbReference>
<evidence type="ECO:0000313" key="4">
    <source>
        <dbReference type="EMBL" id="CAK8677947.1"/>
    </source>
</evidence>
<dbReference type="InterPro" id="IPR003583">
    <property type="entry name" value="Hlx-hairpin-Hlx_DNA-bd_motif"/>
</dbReference>
<dbReference type="Gene3D" id="1.10.150.280">
    <property type="entry name" value="AF1531-like domain"/>
    <property type="match status" value="1"/>
</dbReference>
<feature type="domain" description="Helix-hairpin-helix DNA-binding motif class 1" evidence="3">
    <location>
        <begin position="156"/>
        <end position="175"/>
    </location>
</feature>
<organism evidence="4 5">
    <name type="scientific">Clavelina lepadiformis</name>
    <name type="common">Light-bulb sea squirt</name>
    <name type="synonym">Ascidia lepadiformis</name>
    <dbReference type="NCBI Taxonomy" id="159417"/>
    <lineage>
        <taxon>Eukaryota</taxon>
        <taxon>Metazoa</taxon>
        <taxon>Chordata</taxon>
        <taxon>Tunicata</taxon>
        <taxon>Ascidiacea</taxon>
        <taxon>Aplousobranchia</taxon>
        <taxon>Clavelinidae</taxon>
        <taxon>Clavelina</taxon>
    </lineage>
</organism>